<dbReference type="Proteomes" id="UP000002899">
    <property type="component" value="Chromosome IV"/>
</dbReference>
<reference evidence="1 2" key="3">
    <citation type="journal article" date="2016" name="Sci. Rep.">
        <title>Genome-wide diversity and gene expression profiling of Babesia microti isolates identify polymorphic genes that mediate host-pathogen interactions.</title>
        <authorList>
            <person name="Silva J.C."/>
            <person name="Cornillot E."/>
            <person name="McCracken C."/>
            <person name="Usmani-Brown S."/>
            <person name="Dwivedi A."/>
            <person name="Ifeonu O.O."/>
            <person name="Crabtree J."/>
            <person name="Gotia H.T."/>
            <person name="Virji A.Z."/>
            <person name="Reynes C."/>
            <person name="Colinge J."/>
            <person name="Kumar V."/>
            <person name="Lawres L."/>
            <person name="Pazzi J.E."/>
            <person name="Pablo J.V."/>
            <person name="Hung C."/>
            <person name="Brancato J."/>
            <person name="Kumari P."/>
            <person name="Orvis J."/>
            <person name="Tretina K."/>
            <person name="Chibucos M."/>
            <person name="Ott S."/>
            <person name="Sadzewicz L."/>
            <person name="Sengamalay N."/>
            <person name="Shetty A.C."/>
            <person name="Su Q."/>
            <person name="Tallon L."/>
            <person name="Fraser C.M."/>
            <person name="Frutos R."/>
            <person name="Molina D.M."/>
            <person name="Krause P.J."/>
            <person name="Ben Mamoun C."/>
        </authorList>
    </citation>
    <scope>NUCLEOTIDE SEQUENCE [LARGE SCALE GENOMIC DNA]</scope>
    <source>
        <strain evidence="1 2">RI</strain>
    </source>
</reference>
<sequence length="569" mass="65374">MDLNSALMQFFDYQPDYYYDERQQFFEDEFCKNFAQSEITIDNYYQPKTKLVTNTQSKNGTKDDQTKDLTVNCNQIEELLDRLSLGRFTSTIDSELKFLLDNIDDTFEPLTTVSAPKSVTSATNFSCKIANQDPFLGFTKVLTPIPIPLIKNYQLDPEAQQLLTSIGSNKICIVSSLGQSKVGKSFLSNILLSRPIRRRFPLSQSSHDTPNITQSSSNQHDIGDDDVQAYMFLAEYDSQSTVYCFIDWTCQVDSFQTRVSTFISDTILFHHSYDNTDCLNTFLNSISEMVSEGCIGDDSSGVQNFQPIPLIKVIVHDGPKYSTTLGSFKHLDNYKIITLPFPLDETFVSPSSTLDKSNQTNKLDPSLYPPHSYCVEFINACEELKKILFVQTLEKSKSGLPKNGNILQCALKCFKYESSNSDASDNEQLKNVWNMARNAHDESLRFQCKEMFLKYIRQDLQPLLPLGTKHLLERCYEYKIHIIDHHKKNVMGNEQQSLKELCQKLDKIIKKAIRENEEFSEKANLKKLHEIGKRFSDIDDIKNEYDKNIQGPTSVHYKTFREFERGYNT</sequence>
<reference evidence="1 2" key="2">
    <citation type="journal article" date="2013" name="PLoS ONE">
        <title>Whole genome mapping and re-organization of the nuclear and mitochondrial genomes of Babesia microti isolates.</title>
        <authorList>
            <person name="Cornillot E."/>
            <person name="Dassouli A."/>
            <person name="Garg A."/>
            <person name="Pachikara N."/>
            <person name="Randazzo S."/>
            <person name="Depoix D."/>
            <person name="Carcy B."/>
            <person name="Delbecq S."/>
            <person name="Frutos R."/>
            <person name="Silva J.C."/>
            <person name="Sutton R."/>
            <person name="Krause P.J."/>
            <person name="Mamoun C.B."/>
        </authorList>
    </citation>
    <scope>NUCLEOTIDE SEQUENCE [LARGE SCALE GENOMIC DNA]</scope>
    <source>
        <strain evidence="1 2">RI</strain>
    </source>
</reference>
<evidence type="ECO:0000313" key="1">
    <source>
        <dbReference type="EMBL" id="CCF75648.1"/>
    </source>
</evidence>
<dbReference type="Gene3D" id="3.40.50.300">
    <property type="entry name" value="P-loop containing nucleotide triphosphate hydrolases"/>
    <property type="match status" value="1"/>
</dbReference>
<gene>
    <name evidence="1" type="ORF">BmR1_04g07270</name>
</gene>
<dbReference type="AlphaFoldDB" id="I7J8Z0"/>
<reference evidence="1 2" key="1">
    <citation type="journal article" date="2012" name="Nucleic Acids Res.">
        <title>Sequencing of the smallest Apicomplexan genome from the human pathogen Babesia microti.</title>
        <authorList>
            <person name="Cornillot E."/>
            <person name="Hadj-Kaddour K."/>
            <person name="Dassouli A."/>
            <person name="Noel B."/>
            <person name="Ranwez V."/>
            <person name="Vacherie B."/>
            <person name="Augagneur Y."/>
            <person name="Bres V."/>
            <person name="Duclos A."/>
            <person name="Randazzo S."/>
            <person name="Carcy B."/>
            <person name="Debierre-Grockiego F."/>
            <person name="Delbecq S."/>
            <person name="Moubri-Menage K."/>
            <person name="Shams-Eldin H."/>
            <person name="Usmani-Brown S."/>
            <person name="Bringaud F."/>
            <person name="Wincker P."/>
            <person name="Vivares C.P."/>
            <person name="Schwarz R.T."/>
            <person name="Schetters T.P."/>
            <person name="Krause P.J."/>
            <person name="Gorenflot A."/>
            <person name="Berry V."/>
            <person name="Barbe V."/>
            <person name="Ben Mamoun C."/>
        </authorList>
    </citation>
    <scope>NUCLEOTIDE SEQUENCE [LARGE SCALE GENOMIC DNA]</scope>
    <source>
        <strain evidence="1 2">RI</strain>
    </source>
</reference>
<evidence type="ECO:0008006" key="3">
    <source>
        <dbReference type="Google" id="ProtNLM"/>
    </source>
</evidence>
<evidence type="ECO:0000313" key="2">
    <source>
        <dbReference type="Proteomes" id="UP000002899"/>
    </source>
</evidence>
<dbReference type="VEuPathDB" id="PiroplasmaDB:BmR1_04g07270"/>
<dbReference type="OrthoDB" id="2135133at2759"/>
<proteinExistence type="predicted"/>
<dbReference type="EMBL" id="LN871599">
    <property type="protein sequence ID" value="CCF75648.1"/>
    <property type="molecule type" value="Genomic_DNA"/>
</dbReference>
<dbReference type="InterPro" id="IPR027417">
    <property type="entry name" value="P-loop_NTPase"/>
</dbReference>
<dbReference type="RefSeq" id="XP_012650056.1">
    <property type="nucleotide sequence ID" value="XM_012794602.1"/>
</dbReference>
<accession>I7J8Z0</accession>
<name>I7J8Z0_BABMR</name>
<protein>
    <recommendedName>
        <fullName evidence="3">Guanylate-binding protein N-terminal domain-containing protein</fullName>
    </recommendedName>
</protein>
<dbReference type="KEGG" id="bmic:BmR1_04g07270"/>
<dbReference type="GeneID" id="24426100"/>
<keyword evidence="2" id="KW-1185">Reference proteome</keyword>
<organism evidence="1 2">
    <name type="scientific">Babesia microti (strain RI)</name>
    <dbReference type="NCBI Taxonomy" id="1133968"/>
    <lineage>
        <taxon>Eukaryota</taxon>
        <taxon>Sar</taxon>
        <taxon>Alveolata</taxon>
        <taxon>Apicomplexa</taxon>
        <taxon>Aconoidasida</taxon>
        <taxon>Piroplasmida</taxon>
        <taxon>Babesiidae</taxon>
        <taxon>Babesia</taxon>
    </lineage>
</organism>